<dbReference type="InterPro" id="IPR050832">
    <property type="entry name" value="Bact_Acetyltransf"/>
</dbReference>
<dbReference type="SUPFAM" id="SSF55729">
    <property type="entry name" value="Acyl-CoA N-acyltransferases (Nat)"/>
    <property type="match status" value="1"/>
</dbReference>
<evidence type="ECO:0000256" key="2">
    <source>
        <dbReference type="ARBA" id="ARBA00023315"/>
    </source>
</evidence>
<dbReference type="RefSeq" id="WP_256410517.1">
    <property type="nucleotide sequence ID" value="NZ_JANHDM010000001.1"/>
</dbReference>
<dbReference type="AlphaFoldDB" id="A0ABD5R041"/>
<evidence type="ECO:0000313" key="4">
    <source>
        <dbReference type="EMBL" id="MFC5278315.1"/>
    </source>
</evidence>
<dbReference type="PANTHER" id="PTHR43877">
    <property type="entry name" value="AMINOALKYLPHOSPHONATE N-ACETYLTRANSFERASE-RELATED-RELATED"/>
    <property type="match status" value="1"/>
</dbReference>
<reference evidence="4 5" key="1">
    <citation type="journal article" date="2019" name="Int. J. Syst. Evol. Microbiol.">
        <title>The Global Catalogue of Microorganisms (GCM) 10K type strain sequencing project: providing services to taxonomists for standard genome sequencing and annotation.</title>
        <authorList>
            <consortium name="The Broad Institute Genomics Platform"/>
            <consortium name="The Broad Institute Genome Sequencing Center for Infectious Disease"/>
            <person name="Wu L."/>
            <person name="Ma J."/>
        </authorList>
    </citation>
    <scope>NUCLEOTIDE SEQUENCE [LARGE SCALE GENOMIC DNA]</scope>
    <source>
        <strain evidence="4 5">CGMCC 1.12124</strain>
    </source>
</reference>
<sequence>MDIRPPETDTDIVELIRAHGRAWREAYDDVLPDPVLDEVTVEPTPEEVEEWAEGLDGDCAATFVAVIDGTVRGFVDVRWGDDNTKPFVGIGEAGLKAIYVHPDRWGEGIGTALLERGLDALPTDIDAIRLDAFADNESGARFYESRGFERAGVRAVEIADETYPLDVWVRSL</sequence>
<name>A0ABD5R041_9EURY</name>
<keyword evidence="5" id="KW-1185">Reference proteome</keyword>
<feature type="domain" description="N-acetyltransferase" evidence="3">
    <location>
        <begin position="1"/>
        <end position="170"/>
    </location>
</feature>
<keyword evidence="1 4" id="KW-0808">Transferase</keyword>
<dbReference type="EMBL" id="JBHSKY010000006">
    <property type="protein sequence ID" value="MFC5278315.1"/>
    <property type="molecule type" value="Genomic_DNA"/>
</dbReference>
<evidence type="ECO:0000256" key="1">
    <source>
        <dbReference type="ARBA" id="ARBA00022679"/>
    </source>
</evidence>
<protein>
    <submittedName>
        <fullName evidence="4">GNAT family N-acetyltransferase</fullName>
        <ecNumber evidence="4">2.3.-.-</ecNumber>
    </submittedName>
</protein>
<dbReference type="Proteomes" id="UP001596118">
    <property type="component" value="Unassembled WGS sequence"/>
</dbReference>
<evidence type="ECO:0000313" key="5">
    <source>
        <dbReference type="Proteomes" id="UP001596118"/>
    </source>
</evidence>
<dbReference type="InterPro" id="IPR000182">
    <property type="entry name" value="GNAT_dom"/>
</dbReference>
<accession>A0ABD5R041</accession>
<comment type="caution">
    <text evidence="4">The sequence shown here is derived from an EMBL/GenBank/DDBJ whole genome shotgun (WGS) entry which is preliminary data.</text>
</comment>
<dbReference type="Gene3D" id="3.40.630.30">
    <property type="match status" value="1"/>
</dbReference>
<dbReference type="Pfam" id="PF00583">
    <property type="entry name" value="Acetyltransf_1"/>
    <property type="match status" value="1"/>
</dbReference>
<dbReference type="InterPro" id="IPR016181">
    <property type="entry name" value="Acyl_CoA_acyltransferase"/>
</dbReference>
<evidence type="ECO:0000259" key="3">
    <source>
        <dbReference type="PROSITE" id="PS51186"/>
    </source>
</evidence>
<dbReference type="EC" id="2.3.-.-" evidence="4"/>
<dbReference type="PROSITE" id="PS51186">
    <property type="entry name" value="GNAT"/>
    <property type="match status" value="1"/>
</dbReference>
<proteinExistence type="predicted"/>
<keyword evidence="2 4" id="KW-0012">Acyltransferase</keyword>
<dbReference type="GO" id="GO:0016746">
    <property type="term" value="F:acyltransferase activity"/>
    <property type="evidence" value="ECO:0007669"/>
    <property type="project" value="UniProtKB-KW"/>
</dbReference>
<organism evidence="4 5">
    <name type="scientific">Halorubrum rubrum</name>
    <dbReference type="NCBI Taxonomy" id="1126240"/>
    <lineage>
        <taxon>Archaea</taxon>
        <taxon>Methanobacteriati</taxon>
        <taxon>Methanobacteriota</taxon>
        <taxon>Stenosarchaea group</taxon>
        <taxon>Halobacteria</taxon>
        <taxon>Halobacteriales</taxon>
        <taxon>Haloferacaceae</taxon>
        <taxon>Halorubrum</taxon>
    </lineage>
</organism>
<gene>
    <name evidence="4" type="ORF">ACFPM1_06015</name>
</gene>
<dbReference type="CDD" id="cd04301">
    <property type="entry name" value="NAT_SF"/>
    <property type="match status" value="1"/>
</dbReference>